<dbReference type="GO" id="GO:0003676">
    <property type="term" value="F:nucleic acid binding"/>
    <property type="evidence" value="ECO:0007669"/>
    <property type="project" value="InterPro"/>
</dbReference>
<organism evidence="1 2">
    <name type="scientific">Araneus ventricosus</name>
    <name type="common">Orbweaver spider</name>
    <name type="synonym">Epeira ventricosa</name>
    <dbReference type="NCBI Taxonomy" id="182803"/>
    <lineage>
        <taxon>Eukaryota</taxon>
        <taxon>Metazoa</taxon>
        <taxon>Ecdysozoa</taxon>
        <taxon>Arthropoda</taxon>
        <taxon>Chelicerata</taxon>
        <taxon>Arachnida</taxon>
        <taxon>Araneae</taxon>
        <taxon>Araneomorphae</taxon>
        <taxon>Entelegynae</taxon>
        <taxon>Araneoidea</taxon>
        <taxon>Araneidae</taxon>
        <taxon>Araneus</taxon>
    </lineage>
</organism>
<name>A0A4Y2KZ57_ARAVE</name>
<dbReference type="PANTHER" id="PTHR47326:SF1">
    <property type="entry name" value="HTH PSQ-TYPE DOMAIN-CONTAINING PROTEIN"/>
    <property type="match status" value="1"/>
</dbReference>
<dbReference type="PANTHER" id="PTHR47326">
    <property type="entry name" value="TRANSPOSABLE ELEMENT TC3 TRANSPOSASE-LIKE PROTEIN"/>
    <property type="match status" value="1"/>
</dbReference>
<dbReference type="EMBL" id="BGPR01005177">
    <property type="protein sequence ID" value="GBN07671.1"/>
    <property type="molecule type" value="Genomic_DNA"/>
</dbReference>
<sequence>MWICYVDLSDFLDDHVSLADLTKIWFQYDEAPAHKAASSRKLLRSIFQDNIIGYGGLMEWPPRSPDLNPLDFFLWFFLKSKVYEVESVSRVDLQNRILSAVRCIMLQNATKVQEKYQSRVRLCIVVQGRHLKHM</sequence>
<evidence type="ECO:0000313" key="1">
    <source>
        <dbReference type="EMBL" id="GBN07671.1"/>
    </source>
</evidence>
<dbReference type="Proteomes" id="UP000499080">
    <property type="component" value="Unassembled WGS sequence"/>
</dbReference>
<proteinExistence type="predicted"/>
<dbReference type="OrthoDB" id="90530at2759"/>
<accession>A0A4Y2KZ57</accession>
<evidence type="ECO:0000313" key="2">
    <source>
        <dbReference type="Proteomes" id="UP000499080"/>
    </source>
</evidence>
<comment type="caution">
    <text evidence="1">The sequence shown here is derived from an EMBL/GenBank/DDBJ whole genome shotgun (WGS) entry which is preliminary data.</text>
</comment>
<dbReference type="Gene3D" id="3.30.420.10">
    <property type="entry name" value="Ribonuclease H-like superfamily/Ribonuclease H"/>
    <property type="match status" value="1"/>
</dbReference>
<dbReference type="AlphaFoldDB" id="A0A4Y2KZ57"/>
<gene>
    <name evidence="1" type="ORF">AVEN_168866_1</name>
</gene>
<reference evidence="1 2" key="1">
    <citation type="journal article" date="2019" name="Sci. Rep.">
        <title>Orb-weaving spider Araneus ventricosus genome elucidates the spidroin gene catalogue.</title>
        <authorList>
            <person name="Kono N."/>
            <person name="Nakamura H."/>
            <person name="Ohtoshi R."/>
            <person name="Moran D.A.P."/>
            <person name="Shinohara A."/>
            <person name="Yoshida Y."/>
            <person name="Fujiwara M."/>
            <person name="Mori M."/>
            <person name="Tomita M."/>
            <person name="Arakawa K."/>
        </authorList>
    </citation>
    <scope>NUCLEOTIDE SEQUENCE [LARGE SCALE GENOMIC DNA]</scope>
</reference>
<evidence type="ECO:0008006" key="3">
    <source>
        <dbReference type="Google" id="ProtNLM"/>
    </source>
</evidence>
<dbReference type="InterPro" id="IPR036397">
    <property type="entry name" value="RNaseH_sf"/>
</dbReference>
<keyword evidence="2" id="KW-1185">Reference proteome</keyword>
<protein>
    <recommendedName>
        <fullName evidence="3">Tc1-like transposase DDE domain-containing protein</fullName>
    </recommendedName>
</protein>